<feature type="region of interest" description="Disordered" evidence="1">
    <location>
        <begin position="1"/>
        <end position="30"/>
    </location>
</feature>
<keyword evidence="3" id="KW-1185">Reference proteome</keyword>
<dbReference type="AlphaFoldDB" id="H0E2R9"/>
<sequence>MPGAGRAANLTDPEPVDPPLRAFPRPAAGRRRLVLIGPEAAGAGGRR</sequence>
<comment type="caution">
    <text evidence="2">The sequence shown here is derived from an EMBL/GenBank/DDBJ whole genome shotgun (WGS) entry which is preliminary data.</text>
</comment>
<proteinExistence type="predicted"/>
<gene>
    <name evidence="2" type="ORF">PAI11_10820</name>
</gene>
<reference evidence="2 3" key="1">
    <citation type="journal article" date="2013" name="Biodegradation">
        <title>Quantitative proteomic analysis of ibuprofen-degrading Patulibacter sp. strain I11.</title>
        <authorList>
            <person name="Almeida B."/>
            <person name="Kjeldal H."/>
            <person name="Lolas I."/>
            <person name="Knudsen A.D."/>
            <person name="Carvalho G."/>
            <person name="Nielsen K.L."/>
            <person name="Barreto Crespo M.T."/>
            <person name="Stensballe A."/>
            <person name="Nielsen J.L."/>
        </authorList>
    </citation>
    <scope>NUCLEOTIDE SEQUENCE [LARGE SCALE GENOMIC DNA]</scope>
    <source>
        <strain evidence="2 3">I11</strain>
    </source>
</reference>
<accession>H0E2R9</accession>
<dbReference type="EMBL" id="AGUD01000051">
    <property type="protein sequence ID" value="EHN11997.1"/>
    <property type="molecule type" value="Genomic_DNA"/>
</dbReference>
<organism evidence="2 3">
    <name type="scientific">Patulibacter medicamentivorans</name>
    <dbReference type="NCBI Taxonomy" id="1097667"/>
    <lineage>
        <taxon>Bacteria</taxon>
        <taxon>Bacillati</taxon>
        <taxon>Actinomycetota</taxon>
        <taxon>Thermoleophilia</taxon>
        <taxon>Solirubrobacterales</taxon>
        <taxon>Patulibacteraceae</taxon>
        <taxon>Patulibacter</taxon>
    </lineage>
</organism>
<dbReference type="Proteomes" id="UP000005143">
    <property type="component" value="Unassembled WGS sequence"/>
</dbReference>
<name>H0E2R9_9ACTN</name>
<protein>
    <submittedName>
        <fullName evidence="2">Uncharacterized protein</fullName>
    </submittedName>
</protein>
<evidence type="ECO:0000313" key="3">
    <source>
        <dbReference type="Proteomes" id="UP000005143"/>
    </source>
</evidence>
<evidence type="ECO:0000256" key="1">
    <source>
        <dbReference type="SAM" id="MobiDB-lite"/>
    </source>
</evidence>
<evidence type="ECO:0000313" key="2">
    <source>
        <dbReference type="EMBL" id="EHN11997.1"/>
    </source>
</evidence>